<feature type="domain" description="Trypanosome variant surface glycoprotein C-terminal" evidence="11">
    <location>
        <begin position="419"/>
        <end position="533"/>
    </location>
</feature>
<dbReference type="InterPro" id="IPR019609">
    <property type="entry name" value="Variant_surf_glycoprt_trypan_C"/>
</dbReference>
<accession>A0A1J0RAJ7</accession>
<dbReference type="VEuPathDB" id="TriTrypDB:Tb1125.8.460"/>
<feature type="region of interest" description="Disordered" evidence="9">
    <location>
        <begin position="482"/>
        <end position="506"/>
    </location>
</feature>
<evidence type="ECO:0000256" key="5">
    <source>
        <dbReference type="ARBA" id="ARBA00022729"/>
    </source>
</evidence>
<evidence type="ECO:0000256" key="8">
    <source>
        <dbReference type="ARBA" id="ARBA00023288"/>
    </source>
</evidence>
<dbReference type="Pfam" id="PF13206">
    <property type="entry name" value="VSG_B"/>
    <property type="match status" value="1"/>
</dbReference>
<keyword evidence="3" id="KW-1003">Cell membrane</keyword>
<dbReference type="VEuPathDB" id="TriTrypDB:Tb427_000227700"/>
<protein>
    <submittedName>
        <fullName evidence="13">Variant surface glycoprotein 1125.4300</fullName>
    </submittedName>
</protein>
<evidence type="ECO:0000259" key="11">
    <source>
        <dbReference type="Pfam" id="PF10659"/>
    </source>
</evidence>
<evidence type="ECO:0000256" key="9">
    <source>
        <dbReference type="SAM" id="MobiDB-lite"/>
    </source>
</evidence>
<feature type="domain" description="Trypanosome variant surface glycoprotein B-type N-terminal" evidence="12">
    <location>
        <begin position="12"/>
        <end position="374"/>
    </location>
</feature>
<evidence type="ECO:0000256" key="7">
    <source>
        <dbReference type="ARBA" id="ARBA00023180"/>
    </source>
</evidence>
<dbReference type="GO" id="GO:0098552">
    <property type="term" value="C:side of membrane"/>
    <property type="evidence" value="ECO:0007669"/>
    <property type="project" value="UniProtKB-KW"/>
</dbReference>
<sequence>MIVIVVGTILGLILNQRSHGQISAGADAREFSALCGVLSWVGQTFNADKADWDDDSVYKQIMTLNMTMAPATWRQVFLKSGQTNEWETSPPAIYANNKIFQKMWADWAAAAKEVGEEKGVEVKLKTATGADTGAAELAYRRSAVMAITAEAYTVHNRLKELKRQKRQATPAVITNKINTIVLGKPDGKLPTDPKDSKSVIGGGNTAANRQTGCTSVNGQANPGSNLATISICLCANGASGSPLTNPCFTETAETTVAFPGGADQVGAKLEDLKKRCPTHTKKELTSGEVKQAANAIAALFRTTATGTYIGAFETTGCNGANNGGVCFKYPKTTTNTEASYSGAAWYTELQALAALLEADEKAEAQGDPILAHLTALAEQAQQIAAGELLQGYPNSTVPTAAIPAAGSQPSTGTKSRSDCSKHHSNQTECEKIECTYNENAKDGIKCKPKTGAETPAAAAGEKPKEGEAAAGCAKYGTKAECDADKTGDKQNCAWRKGKDNEDDKDKEKCRNGSFLVNKKFALSVVSAPFVALLF</sequence>
<keyword evidence="6" id="KW-0472">Membrane</keyword>
<keyword evidence="4" id="KW-0336">GPI-anchor</keyword>
<evidence type="ECO:0000256" key="6">
    <source>
        <dbReference type="ARBA" id="ARBA00023136"/>
    </source>
</evidence>
<name>A0A1J0RAJ7_9TRYP</name>
<evidence type="ECO:0000259" key="12">
    <source>
        <dbReference type="Pfam" id="PF13206"/>
    </source>
</evidence>
<reference evidence="13" key="1">
    <citation type="submission" date="2016-08" db="EMBL/GenBank/DDBJ databases">
        <title>VSG repertoire of Trypanosoma brucei EATRO 1125.</title>
        <authorList>
            <person name="Cross G.A."/>
        </authorList>
    </citation>
    <scope>NUCLEOTIDE SEQUENCE</scope>
    <source>
        <strain evidence="13">EATRO 1125</strain>
    </source>
</reference>
<comment type="subcellular location">
    <subcellularLocation>
        <location evidence="2">Cell membrane</location>
        <topology evidence="2">Lipid-anchor</topology>
        <topology evidence="2">GPI-anchor</topology>
    </subcellularLocation>
</comment>
<dbReference type="AlphaFoldDB" id="A0A1J0RAJ7"/>
<comment type="function">
    <text evidence="1">VSG forms a coat on the surface of the parasite. The trypanosome evades the immune response of the host by expressing a series of antigenically distinct VSGs from an estimated 1000 VSG genes.</text>
</comment>
<dbReference type="Pfam" id="PF10659">
    <property type="entry name" value="Trypan_glycop_C"/>
    <property type="match status" value="1"/>
</dbReference>
<feature type="signal peptide" evidence="10">
    <location>
        <begin position="1"/>
        <end position="20"/>
    </location>
</feature>
<evidence type="ECO:0000256" key="4">
    <source>
        <dbReference type="ARBA" id="ARBA00022622"/>
    </source>
</evidence>
<dbReference type="VEuPathDB" id="TriTrypDB:Tb427_000543100"/>
<evidence type="ECO:0000256" key="3">
    <source>
        <dbReference type="ARBA" id="ARBA00022475"/>
    </source>
</evidence>
<evidence type="ECO:0000313" key="13">
    <source>
        <dbReference type="EMBL" id="APD74824.1"/>
    </source>
</evidence>
<dbReference type="EMBL" id="KX700868">
    <property type="protein sequence ID" value="APD74824.1"/>
    <property type="molecule type" value="Genomic_DNA"/>
</dbReference>
<dbReference type="VEuPathDB" id="TriTrypDB:Tb927.11.19540"/>
<proteinExistence type="predicted"/>
<evidence type="ECO:0000256" key="10">
    <source>
        <dbReference type="SAM" id="SignalP"/>
    </source>
</evidence>
<evidence type="ECO:0000256" key="2">
    <source>
        <dbReference type="ARBA" id="ARBA00004609"/>
    </source>
</evidence>
<feature type="compositionally biased region" description="Basic and acidic residues" evidence="9">
    <location>
        <begin position="496"/>
        <end position="506"/>
    </location>
</feature>
<organism evidence="13">
    <name type="scientific">Trypanosoma brucei</name>
    <dbReference type="NCBI Taxonomy" id="5691"/>
    <lineage>
        <taxon>Eukaryota</taxon>
        <taxon>Discoba</taxon>
        <taxon>Euglenozoa</taxon>
        <taxon>Kinetoplastea</taxon>
        <taxon>Metakinetoplastina</taxon>
        <taxon>Trypanosomatida</taxon>
        <taxon>Trypanosomatidae</taxon>
        <taxon>Trypanosoma</taxon>
    </lineage>
</organism>
<dbReference type="GO" id="GO:0005886">
    <property type="term" value="C:plasma membrane"/>
    <property type="evidence" value="ECO:0007669"/>
    <property type="project" value="UniProtKB-SubCell"/>
</dbReference>
<keyword evidence="7" id="KW-0325">Glycoprotein</keyword>
<keyword evidence="8" id="KW-0449">Lipoprotein</keyword>
<feature type="chain" id="PRO_5009615436" evidence="10">
    <location>
        <begin position="21"/>
        <end position="534"/>
    </location>
</feature>
<keyword evidence="5 10" id="KW-0732">Signal</keyword>
<dbReference type="InterPro" id="IPR025932">
    <property type="entry name" value="Trypano_VSG_B_N_dom"/>
</dbReference>
<evidence type="ECO:0000256" key="1">
    <source>
        <dbReference type="ARBA" id="ARBA00002523"/>
    </source>
</evidence>